<feature type="transmembrane region" description="Helical" evidence="1">
    <location>
        <begin position="223"/>
        <end position="240"/>
    </location>
</feature>
<proteinExistence type="predicted"/>
<organism evidence="3 4">
    <name type="scientific">Ferrovum myxofaciens</name>
    <dbReference type="NCBI Taxonomy" id="416213"/>
    <lineage>
        <taxon>Bacteria</taxon>
        <taxon>Pseudomonadati</taxon>
        <taxon>Pseudomonadota</taxon>
        <taxon>Betaproteobacteria</taxon>
        <taxon>Ferrovales</taxon>
        <taxon>Ferrovaceae</taxon>
        <taxon>Ferrovum</taxon>
    </lineage>
</organism>
<accession>A0A149VWV0</accession>
<keyword evidence="1" id="KW-0812">Transmembrane</keyword>
<evidence type="ECO:0000259" key="2">
    <source>
        <dbReference type="Pfam" id="PF01757"/>
    </source>
</evidence>
<dbReference type="RefSeq" id="WP_062188266.1">
    <property type="nucleotide sequence ID" value="NZ_CP149478.1"/>
</dbReference>
<keyword evidence="3" id="KW-0808">Transferase</keyword>
<evidence type="ECO:0000256" key="1">
    <source>
        <dbReference type="SAM" id="Phobius"/>
    </source>
</evidence>
<evidence type="ECO:0000313" key="3">
    <source>
        <dbReference type="EMBL" id="KXW57705.1"/>
    </source>
</evidence>
<sequence>MKPDDISYNFSVTKVMCILMVATAHYFGGLLWIPTTVALFVFAFSSGYFSASKYHGDFSISRFWKAKLIRLGYSLVVTNCFLLLLFLIQAKSKIFSWDTLLSMVGLNAILSWFGIHNHSPFGNGLWFLAVLWMFYIVYPVIERTNRNPKVAFIFILCMLGITTYLNFTVLVGYELWITIFGFLFGTYIATIKSRPPFVYASGILIASITTMLALNKYWGIHSLNYYFILVSAVAICHILLTRRLPDIIGPISSILAGSVLEIYLIHTYLFIKTPNYPFLGYVVSMLLIILVAMFLSATRDRLKTTIDKNRYCAVKN</sequence>
<reference evidence="3 4" key="1">
    <citation type="submission" date="2016-01" db="EMBL/GenBank/DDBJ databases">
        <title>Genome sequence of the acidophilic iron oxidising Ferrovum strain Z-31.</title>
        <authorList>
            <person name="Poehlein A."/>
            <person name="Ullrich S.R."/>
            <person name="Schloemann M."/>
            <person name="Muehling M."/>
            <person name="Daniel R."/>
        </authorList>
    </citation>
    <scope>NUCLEOTIDE SEQUENCE [LARGE SCALE GENOMIC DNA]</scope>
    <source>
        <strain evidence="3 4">Z-31</strain>
    </source>
</reference>
<name>A0A149VWV0_9PROT</name>
<dbReference type="STRING" id="1789004.FEMY_17520"/>
<dbReference type="AlphaFoldDB" id="A0A149VWV0"/>
<feature type="transmembrane region" description="Helical" evidence="1">
    <location>
        <begin position="197"/>
        <end position="217"/>
    </location>
</feature>
<dbReference type="EMBL" id="LRRD01000041">
    <property type="protein sequence ID" value="KXW57705.1"/>
    <property type="molecule type" value="Genomic_DNA"/>
</dbReference>
<keyword evidence="4" id="KW-1185">Reference proteome</keyword>
<feature type="transmembrane region" description="Helical" evidence="1">
    <location>
        <begin position="150"/>
        <end position="167"/>
    </location>
</feature>
<dbReference type="InterPro" id="IPR002656">
    <property type="entry name" value="Acyl_transf_3_dom"/>
</dbReference>
<feature type="transmembrane region" description="Helical" evidence="1">
    <location>
        <begin position="31"/>
        <end position="51"/>
    </location>
</feature>
<feature type="transmembrane region" description="Helical" evidence="1">
    <location>
        <begin position="278"/>
        <end position="298"/>
    </location>
</feature>
<protein>
    <submittedName>
        <fullName evidence="3">Acyltransferase family protein</fullName>
    </submittedName>
</protein>
<comment type="caution">
    <text evidence="3">The sequence shown here is derived from an EMBL/GenBank/DDBJ whole genome shotgun (WGS) entry which is preliminary data.</text>
</comment>
<feature type="transmembrane region" description="Helical" evidence="1">
    <location>
        <begin position="247"/>
        <end position="266"/>
    </location>
</feature>
<feature type="transmembrane region" description="Helical" evidence="1">
    <location>
        <begin position="71"/>
        <end position="88"/>
    </location>
</feature>
<feature type="transmembrane region" description="Helical" evidence="1">
    <location>
        <begin position="95"/>
        <end position="115"/>
    </location>
</feature>
<dbReference type="Proteomes" id="UP000075653">
    <property type="component" value="Unassembled WGS sequence"/>
</dbReference>
<keyword evidence="3" id="KW-0012">Acyltransferase</keyword>
<feature type="transmembrane region" description="Helical" evidence="1">
    <location>
        <begin position="121"/>
        <end position="138"/>
    </location>
</feature>
<gene>
    <name evidence="3" type="ORF">FEMY_17520</name>
</gene>
<dbReference type="Pfam" id="PF01757">
    <property type="entry name" value="Acyl_transf_3"/>
    <property type="match status" value="1"/>
</dbReference>
<keyword evidence="1" id="KW-1133">Transmembrane helix</keyword>
<dbReference type="PATRIC" id="fig|1789004.3.peg.1788"/>
<evidence type="ECO:0000313" key="4">
    <source>
        <dbReference type="Proteomes" id="UP000075653"/>
    </source>
</evidence>
<dbReference type="GO" id="GO:0016747">
    <property type="term" value="F:acyltransferase activity, transferring groups other than amino-acyl groups"/>
    <property type="evidence" value="ECO:0007669"/>
    <property type="project" value="InterPro"/>
</dbReference>
<feature type="domain" description="Acyltransferase 3" evidence="2">
    <location>
        <begin position="11"/>
        <end position="295"/>
    </location>
</feature>
<keyword evidence="1" id="KW-0472">Membrane</keyword>